<evidence type="ECO:0000313" key="11">
    <source>
        <dbReference type="EMBL" id="CAI7997495.1"/>
    </source>
</evidence>
<dbReference type="EMBL" id="CASHTH010000317">
    <property type="protein sequence ID" value="CAI7997495.1"/>
    <property type="molecule type" value="Genomic_DNA"/>
</dbReference>
<dbReference type="Proteomes" id="UP001174909">
    <property type="component" value="Unassembled WGS sequence"/>
</dbReference>
<dbReference type="Pfam" id="PF02913">
    <property type="entry name" value="FAD-oxidase_C"/>
    <property type="match status" value="1"/>
</dbReference>
<keyword evidence="4" id="KW-0285">Flavoprotein</keyword>
<dbReference type="SUPFAM" id="SSF55103">
    <property type="entry name" value="FAD-linked oxidases, C-terminal domain"/>
    <property type="match status" value="1"/>
</dbReference>
<keyword evidence="5" id="KW-0274">FAD</keyword>
<keyword evidence="8" id="KW-0496">Mitochondrion</keyword>
<comment type="subcellular location">
    <subcellularLocation>
        <location evidence="2">Mitochondrion</location>
    </subcellularLocation>
</comment>
<dbReference type="Pfam" id="PF01565">
    <property type="entry name" value="FAD_binding_4"/>
    <property type="match status" value="1"/>
</dbReference>
<dbReference type="InterPro" id="IPR004113">
    <property type="entry name" value="FAD-bd_oxidored_4_C"/>
</dbReference>
<dbReference type="GO" id="GO:0005739">
    <property type="term" value="C:mitochondrion"/>
    <property type="evidence" value="ECO:0007669"/>
    <property type="project" value="UniProtKB-SubCell"/>
</dbReference>
<dbReference type="PANTHER" id="PTHR11748:SF111">
    <property type="entry name" value="D-LACTATE DEHYDROGENASE, MITOCHONDRIAL-RELATED"/>
    <property type="match status" value="1"/>
</dbReference>
<reference evidence="11" key="1">
    <citation type="submission" date="2023-03" db="EMBL/GenBank/DDBJ databases">
        <authorList>
            <person name="Steffen K."/>
            <person name="Cardenas P."/>
        </authorList>
    </citation>
    <scope>NUCLEOTIDE SEQUENCE</scope>
</reference>
<evidence type="ECO:0000256" key="2">
    <source>
        <dbReference type="ARBA" id="ARBA00004173"/>
    </source>
</evidence>
<evidence type="ECO:0000256" key="8">
    <source>
        <dbReference type="ARBA" id="ARBA00023128"/>
    </source>
</evidence>
<proteinExistence type="inferred from homology"/>
<evidence type="ECO:0000256" key="3">
    <source>
        <dbReference type="ARBA" id="ARBA00008000"/>
    </source>
</evidence>
<dbReference type="PROSITE" id="PS51387">
    <property type="entry name" value="FAD_PCMH"/>
    <property type="match status" value="1"/>
</dbReference>
<comment type="cofactor">
    <cofactor evidence="1">
        <name>FAD</name>
        <dbReference type="ChEBI" id="CHEBI:57692"/>
    </cofactor>
</comment>
<dbReference type="FunFam" id="1.10.45.10:FF:000001">
    <property type="entry name" value="D-lactate dehydrogenase mitochondrial"/>
    <property type="match status" value="1"/>
</dbReference>
<dbReference type="InterPro" id="IPR006094">
    <property type="entry name" value="Oxid_FAD_bind_N"/>
</dbReference>
<evidence type="ECO:0000256" key="7">
    <source>
        <dbReference type="ARBA" id="ARBA00023002"/>
    </source>
</evidence>
<dbReference type="SUPFAM" id="SSF56176">
    <property type="entry name" value="FAD-binding/transporter-associated domain-like"/>
    <property type="match status" value="1"/>
</dbReference>
<dbReference type="GO" id="GO:0008720">
    <property type="term" value="F:D-lactate dehydrogenase (NAD+) activity"/>
    <property type="evidence" value="ECO:0007669"/>
    <property type="project" value="TreeGrafter"/>
</dbReference>
<dbReference type="PANTHER" id="PTHR11748">
    <property type="entry name" value="D-LACTATE DEHYDROGENASE"/>
    <property type="match status" value="1"/>
</dbReference>
<keyword evidence="12" id="KW-1185">Reference proteome</keyword>
<dbReference type="EC" id="1.1.2.4" evidence="9"/>
<evidence type="ECO:0000256" key="4">
    <source>
        <dbReference type="ARBA" id="ARBA00022630"/>
    </source>
</evidence>
<sequence length="464" mass="51375">MIETSIVEVLSNIVGEDNVLTADYDLDRYSADALTPFRAYRAGYAFEQLAEVVVRPGSVDEVSQIAALATREGIPLVPYGGGTGVMGGVLPVKGGIVVDVKRLNRIEEISPRDMTASVGPGVVLQDLADALAEHNLMIGHDPYSVPIATVAGTISTNGVGYRASAFGPMGQQVVSLQVVLPDGRILDTRSVPKYSSGPNFNHLFIGGEGTFGIITRATIRVYRQPEAQVFATAGFDSFDQGFDAAAEMKALELHPTLLDLTEEDGEIRMFLCFEGYREGVEARHRRAMEICNQFGGRDIGPEDTLDYWEGRHDSGYRYKRNALDRPREERWNRQWGRSFDYLHMALPISQVLDYRRRCEEILAARGVRIVEYAIWSRPELFSMMVVPEDTSGNEEDIRKNLAEAVEEVLTLSQDMGGVMEYCHGVGMKLNHLLAREMGVGHDVMRQIKEVLDPSNIMNPGKLGL</sequence>
<dbReference type="InterPro" id="IPR016169">
    <property type="entry name" value="FAD-bd_PCMH_sub2"/>
</dbReference>
<dbReference type="InterPro" id="IPR016166">
    <property type="entry name" value="FAD-bd_PCMH"/>
</dbReference>
<evidence type="ECO:0000256" key="5">
    <source>
        <dbReference type="ARBA" id="ARBA00022827"/>
    </source>
</evidence>
<organism evidence="11 12">
    <name type="scientific">Geodia barretti</name>
    <name type="common">Barrett's horny sponge</name>
    <dbReference type="NCBI Taxonomy" id="519541"/>
    <lineage>
        <taxon>Eukaryota</taxon>
        <taxon>Metazoa</taxon>
        <taxon>Porifera</taxon>
        <taxon>Demospongiae</taxon>
        <taxon>Heteroscleromorpha</taxon>
        <taxon>Tetractinellida</taxon>
        <taxon>Astrophorina</taxon>
        <taxon>Geodiidae</taxon>
        <taxon>Geodia</taxon>
    </lineage>
</organism>
<evidence type="ECO:0000256" key="6">
    <source>
        <dbReference type="ARBA" id="ARBA00022946"/>
    </source>
</evidence>
<dbReference type="Gene3D" id="3.40.462.40">
    <property type="entry name" value="FAD-linked oxidase, cap domain/gating helix"/>
    <property type="match status" value="1"/>
</dbReference>
<evidence type="ECO:0000256" key="1">
    <source>
        <dbReference type="ARBA" id="ARBA00001974"/>
    </source>
</evidence>
<feature type="domain" description="FAD-binding PCMH-type" evidence="10">
    <location>
        <begin position="46"/>
        <end position="224"/>
    </location>
</feature>
<dbReference type="GO" id="GO:0071949">
    <property type="term" value="F:FAD binding"/>
    <property type="evidence" value="ECO:0007669"/>
    <property type="project" value="InterPro"/>
</dbReference>
<keyword evidence="7" id="KW-0560">Oxidoreductase</keyword>
<dbReference type="Gene3D" id="3.30.465.10">
    <property type="match status" value="1"/>
</dbReference>
<gene>
    <name evidence="11" type="ORF">GBAR_LOCUS2162</name>
</gene>
<protein>
    <recommendedName>
        <fullName evidence="9">D-lactate dehydrogenase (cytochrome)</fullName>
        <ecNumber evidence="9">1.1.2.4</ecNumber>
    </recommendedName>
</protein>
<dbReference type="GO" id="GO:1903457">
    <property type="term" value="P:lactate catabolic process"/>
    <property type="evidence" value="ECO:0007669"/>
    <property type="project" value="TreeGrafter"/>
</dbReference>
<keyword evidence="6" id="KW-0809">Transit peptide</keyword>
<comment type="similarity">
    <text evidence="3">Belongs to the FAD-binding oxidoreductase/transferase type 4 family.</text>
</comment>
<name>A0AA35QYY7_GEOBA</name>
<evidence type="ECO:0000256" key="9">
    <source>
        <dbReference type="ARBA" id="ARBA00038897"/>
    </source>
</evidence>
<dbReference type="InterPro" id="IPR016171">
    <property type="entry name" value="Vanillyl_alc_oxidase_C-sub2"/>
</dbReference>
<dbReference type="InterPro" id="IPR016164">
    <property type="entry name" value="FAD-linked_Oxase-like_C"/>
</dbReference>
<comment type="caution">
    <text evidence="11">The sequence shown here is derived from an EMBL/GenBank/DDBJ whole genome shotgun (WGS) entry which is preliminary data.</text>
</comment>
<dbReference type="InterPro" id="IPR036318">
    <property type="entry name" value="FAD-bd_PCMH-like_sf"/>
</dbReference>
<evidence type="ECO:0000259" key="10">
    <source>
        <dbReference type="PROSITE" id="PS51387"/>
    </source>
</evidence>
<dbReference type="Gene3D" id="1.10.45.10">
    <property type="entry name" value="Vanillyl-alcohol Oxidase, Chain A, domain 4"/>
    <property type="match status" value="1"/>
</dbReference>
<dbReference type="AlphaFoldDB" id="A0AA35QYY7"/>
<accession>A0AA35QYY7</accession>
<dbReference type="GO" id="GO:0004458">
    <property type="term" value="F:D-lactate dehydrogenase (cytochrome) activity"/>
    <property type="evidence" value="ECO:0007669"/>
    <property type="project" value="UniProtKB-EC"/>
</dbReference>
<evidence type="ECO:0000313" key="12">
    <source>
        <dbReference type="Proteomes" id="UP001174909"/>
    </source>
</evidence>